<dbReference type="Gene3D" id="1.20.1250.20">
    <property type="entry name" value="MFS general substrate transporter like domains"/>
    <property type="match status" value="1"/>
</dbReference>
<evidence type="ECO:0000256" key="5">
    <source>
        <dbReference type="ARBA" id="ARBA00022989"/>
    </source>
</evidence>
<dbReference type="Proteomes" id="UP000676325">
    <property type="component" value="Unassembled WGS sequence"/>
</dbReference>
<evidence type="ECO:0000256" key="7">
    <source>
        <dbReference type="SAM" id="Phobius"/>
    </source>
</evidence>
<feature type="transmembrane region" description="Helical" evidence="7">
    <location>
        <begin position="128"/>
        <end position="146"/>
    </location>
</feature>
<dbReference type="InterPro" id="IPR050171">
    <property type="entry name" value="MFS_Transporters"/>
</dbReference>
<evidence type="ECO:0000256" key="6">
    <source>
        <dbReference type="ARBA" id="ARBA00023136"/>
    </source>
</evidence>
<feature type="transmembrane region" description="Helical" evidence="7">
    <location>
        <begin position="266"/>
        <end position="285"/>
    </location>
</feature>
<keyword evidence="9" id="KW-1185">Reference proteome</keyword>
<dbReference type="Pfam" id="PF07690">
    <property type="entry name" value="MFS_1"/>
    <property type="match status" value="1"/>
</dbReference>
<feature type="transmembrane region" description="Helical" evidence="7">
    <location>
        <begin position="363"/>
        <end position="381"/>
    </location>
</feature>
<accession>A0A941EIJ7</accession>
<dbReference type="InterPro" id="IPR036259">
    <property type="entry name" value="MFS_trans_sf"/>
</dbReference>
<comment type="caution">
    <text evidence="8">The sequence shown here is derived from an EMBL/GenBank/DDBJ whole genome shotgun (WGS) entry which is preliminary data.</text>
</comment>
<dbReference type="InterPro" id="IPR011701">
    <property type="entry name" value="MFS"/>
</dbReference>
<evidence type="ECO:0000256" key="1">
    <source>
        <dbReference type="ARBA" id="ARBA00004651"/>
    </source>
</evidence>
<keyword evidence="6 7" id="KW-0472">Membrane</keyword>
<keyword evidence="3" id="KW-1003">Cell membrane</keyword>
<evidence type="ECO:0000256" key="3">
    <source>
        <dbReference type="ARBA" id="ARBA00022475"/>
    </source>
</evidence>
<evidence type="ECO:0000256" key="2">
    <source>
        <dbReference type="ARBA" id="ARBA00022448"/>
    </source>
</evidence>
<organism evidence="8 9">
    <name type="scientific">Actinospica acidithermotolerans</name>
    <dbReference type="NCBI Taxonomy" id="2828514"/>
    <lineage>
        <taxon>Bacteria</taxon>
        <taxon>Bacillati</taxon>
        <taxon>Actinomycetota</taxon>
        <taxon>Actinomycetes</taxon>
        <taxon>Catenulisporales</taxon>
        <taxon>Actinospicaceae</taxon>
        <taxon>Actinospica</taxon>
    </lineage>
</organism>
<feature type="transmembrane region" description="Helical" evidence="7">
    <location>
        <begin position="196"/>
        <end position="215"/>
    </location>
</feature>
<dbReference type="EMBL" id="JAGSOH010000230">
    <property type="protein sequence ID" value="MBR7831385.1"/>
    <property type="molecule type" value="Genomic_DNA"/>
</dbReference>
<keyword evidence="2" id="KW-0813">Transport</keyword>
<reference evidence="8" key="1">
    <citation type="submission" date="2021-04" db="EMBL/GenBank/DDBJ databases">
        <title>Genome based classification of Actinospica acidithermotolerans sp. nov., an actinobacterium isolated from an Indonesian hot spring.</title>
        <authorList>
            <person name="Kusuma A.B."/>
            <person name="Putra K.E."/>
            <person name="Nafisah S."/>
            <person name="Loh J."/>
            <person name="Nouioui I."/>
            <person name="Goodfellow M."/>
        </authorList>
    </citation>
    <scope>NUCLEOTIDE SEQUENCE</scope>
    <source>
        <strain evidence="8">MGRD01-02</strain>
    </source>
</reference>
<dbReference type="GO" id="GO:0005886">
    <property type="term" value="C:plasma membrane"/>
    <property type="evidence" value="ECO:0007669"/>
    <property type="project" value="UniProtKB-SubCell"/>
</dbReference>
<dbReference type="PANTHER" id="PTHR23517:SF3">
    <property type="entry name" value="INTEGRAL MEMBRANE TRANSPORT PROTEIN"/>
    <property type="match status" value="1"/>
</dbReference>
<gene>
    <name evidence="8" type="ORF">KDK95_34085</name>
</gene>
<evidence type="ECO:0000313" key="9">
    <source>
        <dbReference type="Proteomes" id="UP000676325"/>
    </source>
</evidence>
<dbReference type="GO" id="GO:0022857">
    <property type="term" value="F:transmembrane transporter activity"/>
    <property type="evidence" value="ECO:0007669"/>
    <property type="project" value="InterPro"/>
</dbReference>
<feature type="transmembrane region" description="Helical" evidence="7">
    <location>
        <begin position="93"/>
        <end position="116"/>
    </location>
</feature>
<evidence type="ECO:0000256" key="4">
    <source>
        <dbReference type="ARBA" id="ARBA00022692"/>
    </source>
</evidence>
<protein>
    <submittedName>
        <fullName evidence="8">MFS transporter</fullName>
    </submittedName>
</protein>
<feature type="transmembrane region" description="Helical" evidence="7">
    <location>
        <begin position="297"/>
        <end position="324"/>
    </location>
</feature>
<feature type="transmembrane region" description="Helical" evidence="7">
    <location>
        <begin position="336"/>
        <end position="357"/>
    </location>
</feature>
<dbReference type="SUPFAM" id="SSF103473">
    <property type="entry name" value="MFS general substrate transporter"/>
    <property type="match status" value="1"/>
</dbReference>
<feature type="transmembrane region" description="Helical" evidence="7">
    <location>
        <begin position="235"/>
        <end position="254"/>
    </location>
</feature>
<name>A0A941EIJ7_9ACTN</name>
<dbReference type="RefSeq" id="WP_212522495.1">
    <property type="nucleotide sequence ID" value="NZ_JAGSOH010000230.1"/>
</dbReference>
<keyword evidence="4 7" id="KW-0812">Transmembrane</keyword>
<evidence type="ECO:0000313" key="8">
    <source>
        <dbReference type="EMBL" id="MBR7831385.1"/>
    </source>
</evidence>
<dbReference type="AlphaFoldDB" id="A0A941EIJ7"/>
<comment type="subcellular location">
    <subcellularLocation>
        <location evidence="1">Cell membrane</location>
        <topology evidence="1">Multi-pass membrane protein</topology>
    </subcellularLocation>
</comment>
<keyword evidence="5 7" id="KW-1133">Transmembrane helix</keyword>
<dbReference type="PANTHER" id="PTHR23517">
    <property type="entry name" value="RESISTANCE PROTEIN MDTM, PUTATIVE-RELATED-RELATED"/>
    <property type="match status" value="1"/>
</dbReference>
<sequence length="399" mass="39691">MLLTGFGLWYFGLGLGTPLTALYLTKVEHVPVTPVADCLCVAGFASIAACPAAGRAADRFGPSQVCAAMMGLQAAARACVLFGHARVLEFGSLSLATSFVPAIVSVRGAVIAHLAGAARVRWAGINRAVSNLCYGLGAALAGAALACGTVPAYRAELLVCAVASAAGCGLCGLLARHPSASQDPPSPHCAGRRRALADPGFLAVTATCGGILLLYNDILVFAVPLWVARATAAPGWLVSAALLVNTLGVGALQHPATARITGVRRGARAALAAGALTAAACALLPSSSGSAALRASLIVGAAAVLLTSAEVLQTAAAIVLSYDLAPEGCHGDYQGVFGAGYAALSCVSPALLGLILAHPRPGWYLLAAAVGAAGAPVPLIVGRAARPADARTSEGRPSP</sequence>
<proteinExistence type="predicted"/>